<dbReference type="Gene3D" id="3.80.20.20">
    <property type="entry name" value="Receptor L-domain"/>
    <property type="match status" value="3"/>
</dbReference>
<dbReference type="RefSeq" id="WP_201923550.1">
    <property type="nucleotide sequence ID" value="NZ_BAABAX010000002.1"/>
</dbReference>
<evidence type="ECO:0000256" key="6">
    <source>
        <dbReference type="SAM" id="SignalP"/>
    </source>
</evidence>
<dbReference type="InterPro" id="IPR051648">
    <property type="entry name" value="CWI-Assembly_Regulator"/>
</dbReference>
<feature type="chain" id="PRO_5037750350" evidence="6">
    <location>
        <begin position="21"/>
        <end position="515"/>
    </location>
</feature>
<evidence type="ECO:0000256" key="1">
    <source>
        <dbReference type="ARBA" id="ARBA00004191"/>
    </source>
</evidence>
<dbReference type="InterPro" id="IPR036941">
    <property type="entry name" value="Rcpt_L-dom_sf"/>
</dbReference>
<dbReference type="Pfam" id="PF01030">
    <property type="entry name" value="Recep_L_domain"/>
    <property type="match status" value="1"/>
</dbReference>
<evidence type="ECO:0000256" key="2">
    <source>
        <dbReference type="ARBA" id="ARBA00022512"/>
    </source>
</evidence>
<dbReference type="GO" id="GO:0030313">
    <property type="term" value="C:cell envelope"/>
    <property type="evidence" value="ECO:0007669"/>
    <property type="project" value="UniProtKB-SubCell"/>
</dbReference>
<evidence type="ECO:0000259" key="8">
    <source>
        <dbReference type="Pfam" id="PF18962"/>
    </source>
</evidence>
<organism evidence="9 10">
    <name type="scientific">Aquimarina mytili</name>
    <dbReference type="NCBI Taxonomy" id="874423"/>
    <lineage>
        <taxon>Bacteria</taxon>
        <taxon>Pseudomonadati</taxon>
        <taxon>Bacteroidota</taxon>
        <taxon>Flavobacteriia</taxon>
        <taxon>Flavobacteriales</taxon>
        <taxon>Flavobacteriaceae</taxon>
        <taxon>Aquimarina</taxon>
    </lineage>
</organism>
<evidence type="ECO:0000256" key="5">
    <source>
        <dbReference type="ARBA" id="ARBA00023180"/>
    </source>
</evidence>
<feature type="domain" description="Receptor L-domain" evidence="7">
    <location>
        <begin position="43"/>
        <end position="110"/>
    </location>
</feature>
<accession>A0A936ZW84</accession>
<keyword evidence="2" id="KW-0134">Cell wall</keyword>
<protein>
    <submittedName>
        <fullName evidence="9">T9SS type A sorting domain-containing protein</fullName>
    </submittedName>
</protein>
<keyword evidence="3" id="KW-0964">Secreted</keyword>
<keyword evidence="4 6" id="KW-0732">Signal</keyword>
<comment type="subcellular location">
    <subcellularLocation>
        <location evidence="1">Secreted</location>
        <location evidence="1">Cell wall</location>
    </subcellularLocation>
</comment>
<evidence type="ECO:0000313" key="10">
    <source>
        <dbReference type="Proteomes" id="UP000651057"/>
    </source>
</evidence>
<sequence length="515" mass="56810">MKKQVFFLFGVLISLNLLQAQTVYNGHLTISTQSEINAFTYQEINGSLTIKESSPGNITDISNLETLTKITGNLSIKNNQNLENLDGLYNLAELGGDFVLYDNPNLIRIGISIDNIEHIPGVSLDPNSPSPFYKLTTIGGKLSITNHPMLFDISSFANITTIGGELYLNKNNGLEDLDGLLRVSSIGGDIYINNNDELLNINALANITNATANITITANDKLETLEGFANILSIAGNLTIRGNRAIEYPCAIMPILQDNSMVNGTITIENNSTISSSQLAIIDYCLNITTHFGDLIIDTQSDVESFNFEKITGSLIIQSGDDITDIEKLWKLKEVGGDLKIIGNSELLDIYALGGVKSIGGALIIHTNEKLPNTILSEAATYFICRGYTEIVKGQSTEDPYTPLNASCYTHPNVRTGTLFKNKEPKQLFTYLTETEKHLIVFPTISNGDYITIVNAESNFEYQLYDTTGRLIEANQIIKPESNQVLRFTQKLKSGIYFMNITKNNTNQVLRFIVK</sequence>
<reference evidence="9" key="1">
    <citation type="submission" date="2021-01" db="EMBL/GenBank/DDBJ databases">
        <authorList>
            <person name="Zhong Y.L."/>
        </authorList>
    </citation>
    <scope>NUCLEOTIDE SEQUENCE</scope>
    <source>
        <strain evidence="9">KCTC 23302</strain>
    </source>
</reference>
<dbReference type="EMBL" id="JAERQJ010000008">
    <property type="protein sequence ID" value="MBL0685447.1"/>
    <property type="molecule type" value="Genomic_DNA"/>
</dbReference>
<dbReference type="InterPro" id="IPR000494">
    <property type="entry name" value="Rcpt_L-dom"/>
</dbReference>
<feature type="signal peptide" evidence="6">
    <location>
        <begin position="1"/>
        <end position="20"/>
    </location>
</feature>
<evidence type="ECO:0000313" key="9">
    <source>
        <dbReference type="EMBL" id="MBL0685447.1"/>
    </source>
</evidence>
<dbReference type="Pfam" id="PF18962">
    <property type="entry name" value="Por_Secre_tail"/>
    <property type="match status" value="1"/>
</dbReference>
<gene>
    <name evidence="9" type="ORF">JJQ60_18070</name>
</gene>
<proteinExistence type="predicted"/>
<dbReference type="Proteomes" id="UP000651057">
    <property type="component" value="Unassembled WGS sequence"/>
</dbReference>
<feature type="domain" description="Secretion system C-terminal sorting" evidence="8">
    <location>
        <begin position="449"/>
        <end position="514"/>
    </location>
</feature>
<name>A0A936ZW84_9FLAO</name>
<dbReference type="PANTHER" id="PTHR31018:SF3">
    <property type="entry name" value="RECEPTOR PROTEIN-TYROSINE KINASE"/>
    <property type="match status" value="1"/>
</dbReference>
<comment type="caution">
    <text evidence="9">The sequence shown here is derived from an EMBL/GenBank/DDBJ whole genome shotgun (WGS) entry which is preliminary data.</text>
</comment>
<evidence type="ECO:0000259" key="7">
    <source>
        <dbReference type="Pfam" id="PF01030"/>
    </source>
</evidence>
<keyword evidence="5" id="KW-0325">Glycoprotein</keyword>
<dbReference type="AlphaFoldDB" id="A0A936ZW84"/>
<dbReference type="NCBIfam" id="TIGR04183">
    <property type="entry name" value="Por_Secre_tail"/>
    <property type="match status" value="1"/>
</dbReference>
<dbReference type="InterPro" id="IPR026444">
    <property type="entry name" value="Secre_tail"/>
</dbReference>
<evidence type="ECO:0000256" key="3">
    <source>
        <dbReference type="ARBA" id="ARBA00022525"/>
    </source>
</evidence>
<dbReference type="SUPFAM" id="SSF52058">
    <property type="entry name" value="L domain-like"/>
    <property type="match status" value="3"/>
</dbReference>
<evidence type="ECO:0000256" key="4">
    <source>
        <dbReference type="ARBA" id="ARBA00022729"/>
    </source>
</evidence>
<keyword evidence="10" id="KW-1185">Reference proteome</keyword>
<dbReference type="PANTHER" id="PTHR31018">
    <property type="entry name" value="SPORULATION-SPECIFIC PROTEIN-RELATED"/>
    <property type="match status" value="1"/>
</dbReference>